<organism evidence="2 3">
    <name type="scientific">Delitschia confertaspora ATCC 74209</name>
    <dbReference type="NCBI Taxonomy" id="1513339"/>
    <lineage>
        <taxon>Eukaryota</taxon>
        <taxon>Fungi</taxon>
        <taxon>Dikarya</taxon>
        <taxon>Ascomycota</taxon>
        <taxon>Pezizomycotina</taxon>
        <taxon>Dothideomycetes</taxon>
        <taxon>Pleosporomycetidae</taxon>
        <taxon>Pleosporales</taxon>
        <taxon>Delitschiaceae</taxon>
        <taxon>Delitschia</taxon>
    </lineage>
</organism>
<evidence type="ECO:0000313" key="3">
    <source>
        <dbReference type="Proteomes" id="UP000799536"/>
    </source>
</evidence>
<reference evidence="2" key="1">
    <citation type="journal article" date="2020" name="Stud. Mycol.">
        <title>101 Dothideomycetes genomes: a test case for predicting lifestyles and emergence of pathogens.</title>
        <authorList>
            <person name="Haridas S."/>
            <person name="Albert R."/>
            <person name="Binder M."/>
            <person name="Bloem J."/>
            <person name="Labutti K."/>
            <person name="Salamov A."/>
            <person name="Andreopoulos B."/>
            <person name="Baker S."/>
            <person name="Barry K."/>
            <person name="Bills G."/>
            <person name="Bluhm B."/>
            <person name="Cannon C."/>
            <person name="Castanera R."/>
            <person name="Culley D."/>
            <person name="Daum C."/>
            <person name="Ezra D."/>
            <person name="Gonzalez J."/>
            <person name="Henrissat B."/>
            <person name="Kuo A."/>
            <person name="Liang C."/>
            <person name="Lipzen A."/>
            <person name="Lutzoni F."/>
            <person name="Magnuson J."/>
            <person name="Mondo S."/>
            <person name="Nolan M."/>
            <person name="Ohm R."/>
            <person name="Pangilinan J."/>
            <person name="Park H.-J."/>
            <person name="Ramirez L."/>
            <person name="Alfaro M."/>
            <person name="Sun H."/>
            <person name="Tritt A."/>
            <person name="Yoshinaga Y."/>
            <person name="Zwiers L.-H."/>
            <person name="Turgeon B."/>
            <person name="Goodwin S."/>
            <person name="Spatafora J."/>
            <person name="Crous P."/>
            <person name="Grigoriev I."/>
        </authorList>
    </citation>
    <scope>NUCLEOTIDE SEQUENCE</scope>
    <source>
        <strain evidence="2">ATCC 74209</strain>
    </source>
</reference>
<comment type="caution">
    <text evidence="2">The sequence shown here is derived from an EMBL/GenBank/DDBJ whole genome shotgun (WGS) entry which is preliminary data.</text>
</comment>
<protein>
    <recommendedName>
        <fullName evidence="1">Hemerythrin-like domain-containing protein</fullName>
    </recommendedName>
</protein>
<dbReference type="CDD" id="cd12108">
    <property type="entry name" value="Hr-like"/>
    <property type="match status" value="1"/>
</dbReference>
<dbReference type="PANTHER" id="PTHR38048:SF2">
    <property type="entry name" value="HEMERYTHRIN-LIKE DOMAIN-CONTAINING PROTEIN"/>
    <property type="match status" value="1"/>
</dbReference>
<dbReference type="Proteomes" id="UP000799536">
    <property type="component" value="Unassembled WGS sequence"/>
</dbReference>
<dbReference type="OrthoDB" id="58416at2759"/>
<proteinExistence type="predicted"/>
<dbReference type="AlphaFoldDB" id="A0A9P4JRN3"/>
<dbReference type="EMBL" id="ML993879">
    <property type="protein sequence ID" value="KAF2204316.1"/>
    <property type="molecule type" value="Genomic_DNA"/>
</dbReference>
<evidence type="ECO:0000259" key="1">
    <source>
        <dbReference type="Pfam" id="PF01814"/>
    </source>
</evidence>
<feature type="domain" description="Hemerythrin-like" evidence="1">
    <location>
        <begin position="36"/>
        <end position="159"/>
    </location>
</feature>
<sequence>MASKPTWADAPFDLIETPSKTMDATSHAAVYCASEMSHAHNVLIRGLNSIYQQGAFITSPKDISDFLFFCSAWVKTVEHHHQAEEKTLFPELEKFTGNPHIMTMNKDQHDEFLGGLTEFEHYAESTRQEQYDWTEAKAQLDGFAPALIRHLREEIGTLLSLKEYNSAKLREVWQKTEDVAKGDIRLPNMFDVILPMVLGCADKTYEGGIHSFPPFPFFFPYLIDYWFIRKNRGAWRFCPCDMHGQPRPLAFTEC</sequence>
<dbReference type="Gene3D" id="1.20.120.520">
    <property type="entry name" value="nmb1532 protein domain like"/>
    <property type="match status" value="1"/>
</dbReference>
<dbReference type="PANTHER" id="PTHR38048">
    <property type="entry name" value="EXPRESSED PROTEIN"/>
    <property type="match status" value="1"/>
</dbReference>
<keyword evidence="3" id="KW-1185">Reference proteome</keyword>
<dbReference type="Pfam" id="PF01814">
    <property type="entry name" value="Hemerythrin"/>
    <property type="match status" value="1"/>
</dbReference>
<accession>A0A9P4JRN3</accession>
<dbReference type="InterPro" id="IPR053206">
    <property type="entry name" value="Dimeric_xanthone_biosynth"/>
</dbReference>
<gene>
    <name evidence="2" type="ORF">GQ43DRAFT_438040</name>
</gene>
<name>A0A9P4JRN3_9PLEO</name>
<evidence type="ECO:0000313" key="2">
    <source>
        <dbReference type="EMBL" id="KAF2204316.1"/>
    </source>
</evidence>
<dbReference type="InterPro" id="IPR012312">
    <property type="entry name" value="Hemerythrin-like"/>
</dbReference>